<evidence type="ECO:0000313" key="4">
    <source>
        <dbReference type="Proteomes" id="UP001174208"/>
    </source>
</evidence>
<keyword evidence="4" id="KW-1185">Reference proteome</keyword>
<feature type="transmembrane region" description="Helical" evidence="1">
    <location>
        <begin position="146"/>
        <end position="172"/>
    </location>
</feature>
<reference evidence="3" key="1">
    <citation type="submission" date="2023-06" db="EMBL/GenBank/DDBJ databases">
        <title>MT1 and MT2 Draft Genomes of Novel Species.</title>
        <authorList>
            <person name="Venkateswaran K."/>
        </authorList>
    </citation>
    <scope>NUCLEOTIDE SEQUENCE</scope>
    <source>
        <strain evidence="3">F6_8S_P_1B</strain>
    </source>
</reference>
<dbReference type="EC" id="3.4.-.-" evidence="3"/>
<sequence>MSSPTSPAPAAPAAAPASAAAPYAPDPRVRWGAPAGLVAILAVAAIFAALLGILSLTHLDPDWADLLAWVIGYGAVLVAVLVVTRTRGTGSLVADYGLRFRWYDILVGIGSGMALLVVTAPLTVLVEGLFGAKPVSNDVAAGDDGWWLLINGFIAVAIVAPFFEELIFRGLLLRGIRNSILRGAAGEPTRGRRATAAILAVGLSALLFAAAHLREGIGSPVTMVTLGLTTLCLGIVNGVYAAKLGRLGPGIVTHMTFNLIAATFATLNAHA</sequence>
<keyword evidence="1" id="KW-0812">Transmembrane</keyword>
<comment type="caution">
    <text evidence="3">The sequence shown here is derived from an EMBL/GenBank/DDBJ whole genome shotgun (WGS) entry which is preliminary data.</text>
</comment>
<feature type="transmembrane region" description="Helical" evidence="1">
    <location>
        <begin position="247"/>
        <end position="267"/>
    </location>
</feature>
<dbReference type="InterPro" id="IPR003675">
    <property type="entry name" value="Rce1/LyrA-like_dom"/>
</dbReference>
<feature type="transmembrane region" description="Helical" evidence="1">
    <location>
        <begin position="105"/>
        <end position="126"/>
    </location>
</feature>
<dbReference type="PANTHER" id="PTHR36435:SF1">
    <property type="entry name" value="CAAX AMINO TERMINAL PROTEASE FAMILY PROTEIN"/>
    <property type="match status" value="1"/>
</dbReference>
<evidence type="ECO:0000259" key="2">
    <source>
        <dbReference type="Pfam" id="PF02517"/>
    </source>
</evidence>
<dbReference type="EMBL" id="JAROCF010000001">
    <property type="protein sequence ID" value="MDN4614175.1"/>
    <property type="molecule type" value="Genomic_DNA"/>
</dbReference>
<feature type="domain" description="CAAX prenyl protease 2/Lysostaphin resistance protein A-like" evidence="2">
    <location>
        <begin position="148"/>
        <end position="260"/>
    </location>
</feature>
<proteinExistence type="predicted"/>
<keyword evidence="1" id="KW-0472">Membrane</keyword>
<name>A0ABT8K9N8_9MICO</name>
<keyword evidence="3" id="KW-0482">Metalloprotease</keyword>
<feature type="transmembrane region" description="Helical" evidence="1">
    <location>
        <begin position="35"/>
        <end position="54"/>
    </location>
</feature>
<keyword evidence="1" id="KW-1133">Transmembrane helix</keyword>
<keyword evidence="3" id="KW-0378">Hydrolase</keyword>
<protein>
    <submittedName>
        <fullName evidence="3">CPBP family intramembrane metalloprotease</fullName>
        <ecNumber evidence="3">3.4.-.-</ecNumber>
    </submittedName>
</protein>
<feature type="transmembrane region" description="Helical" evidence="1">
    <location>
        <begin position="217"/>
        <end position="240"/>
    </location>
</feature>
<feature type="transmembrane region" description="Helical" evidence="1">
    <location>
        <begin position="66"/>
        <end position="84"/>
    </location>
</feature>
<evidence type="ECO:0000256" key="1">
    <source>
        <dbReference type="SAM" id="Phobius"/>
    </source>
</evidence>
<evidence type="ECO:0000313" key="3">
    <source>
        <dbReference type="EMBL" id="MDN4614175.1"/>
    </source>
</evidence>
<dbReference type="Pfam" id="PF02517">
    <property type="entry name" value="Rce1-like"/>
    <property type="match status" value="1"/>
</dbReference>
<keyword evidence="3" id="KW-0645">Protease</keyword>
<dbReference type="InterPro" id="IPR052710">
    <property type="entry name" value="CAAX_protease"/>
</dbReference>
<dbReference type="PANTHER" id="PTHR36435">
    <property type="entry name" value="SLR1288 PROTEIN"/>
    <property type="match status" value="1"/>
</dbReference>
<gene>
    <name evidence="3" type="ORF">P5G50_06880</name>
</gene>
<dbReference type="RefSeq" id="WP_301212618.1">
    <property type="nucleotide sequence ID" value="NZ_JAROCF010000001.1"/>
</dbReference>
<accession>A0ABT8K9N8</accession>
<dbReference type="GO" id="GO:0008237">
    <property type="term" value="F:metallopeptidase activity"/>
    <property type="evidence" value="ECO:0007669"/>
    <property type="project" value="UniProtKB-KW"/>
</dbReference>
<dbReference type="Proteomes" id="UP001174208">
    <property type="component" value="Unassembled WGS sequence"/>
</dbReference>
<organism evidence="3 4">
    <name type="scientific">Leifsonia williamsii</name>
    <dbReference type="NCBI Taxonomy" id="3035919"/>
    <lineage>
        <taxon>Bacteria</taxon>
        <taxon>Bacillati</taxon>
        <taxon>Actinomycetota</taxon>
        <taxon>Actinomycetes</taxon>
        <taxon>Micrococcales</taxon>
        <taxon>Microbacteriaceae</taxon>
        <taxon>Leifsonia</taxon>
    </lineage>
</organism>
<feature type="transmembrane region" description="Helical" evidence="1">
    <location>
        <begin position="193"/>
        <end position="211"/>
    </location>
</feature>